<feature type="transmembrane region" description="Helical" evidence="1">
    <location>
        <begin position="40"/>
        <end position="62"/>
    </location>
</feature>
<dbReference type="EMBL" id="LNIX01000005">
    <property type="protein sequence ID" value="OXA55060.1"/>
    <property type="molecule type" value="Genomic_DNA"/>
</dbReference>
<feature type="transmembrane region" description="Helical" evidence="1">
    <location>
        <begin position="272"/>
        <end position="292"/>
    </location>
</feature>
<sequence>MWRVFETFIDQFRNRNPLPYRVFVDREEVSYVPLSKKQGIFVYFSFAVFVLHTIYCFLRVVWLWKTEVWRQNQDQDLEIIRTYLLLFLTFLPLSFASMGVIISMRASIAVYIMNPLLGLKMLANEIRKRSDDTKGNLSPPNYTILINAMKFQLWLSNYPFPAIFVRIVVFQIDPLYPAVTSMISMVTSSPLIFASYTIRTILALIYLNELLKAVNAFFIVGLLVVCSVSQVIQILNSLKSKKGIWNVRTLTMREIKLYRQLMIWMEFTNQKFCCLAVPPLIFFGVSFLIFGIYGTIRMRNQVQILLYLVVPIATLLAFLFVVLLIPEAAKVFERSNFYLCRTKMDLRRGTWEGKVARSLRPLGIQIGPFGLVKNNLMKIVIRVLTEHTMTLLITF</sequence>
<reference evidence="2 3" key="1">
    <citation type="submission" date="2015-12" db="EMBL/GenBank/DDBJ databases">
        <title>The genome of Folsomia candida.</title>
        <authorList>
            <person name="Faddeeva A."/>
            <person name="Derks M.F."/>
            <person name="Anvar Y."/>
            <person name="Smit S."/>
            <person name="Van Straalen N."/>
            <person name="Roelofs D."/>
        </authorList>
    </citation>
    <scope>NUCLEOTIDE SEQUENCE [LARGE SCALE GENOMIC DNA]</scope>
    <source>
        <strain evidence="2 3">VU population</strain>
        <tissue evidence="2">Whole body</tissue>
    </source>
</reference>
<keyword evidence="1" id="KW-0812">Transmembrane</keyword>
<comment type="caution">
    <text evidence="2">The sequence shown here is derived from an EMBL/GenBank/DDBJ whole genome shotgun (WGS) entry which is preliminary data.</text>
</comment>
<organism evidence="2 3">
    <name type="scientific">Folsomia candida</name>
    <name type="common">Springtail</name>
    <dbReference type="NCBI Taxonomy" id="158441"/>
    <lineage>
        <taxon>Eukaryota</taxon>
        <taxon>Metazoa</taxon>
        <taxon>Ecdysozoa</taxon>
        <taxon>Arthropoda</taxon>
        <taxon>Hexapoda</taxon>
        <taxon>Collembola</taxon>
        <taxon>Entomobryomorpha</taxon>
        <taxon>Isotomoidea</taxon>
        <taxon>Isotomidae</taxon>
        <taxon>Proisotominae</taxon>
        <taxon>Folsomia</taxon>
    </lineage>
</organism>
<feature type="transmembrane region" description="Helical" evidence="1">
    <location>
        <begin position="304"/>
        <end position="325"/>
    </location>
</feature>
<feature type="transmembrane region" description="Helical" evidence="1">
    <location>
        <begin position="213"/>
        <end position="235"/>
    </location>
</feature>
<name>A0A226EC83_FOLCA</name>
<gene>
    <name evidence="2" type="ORF">Fcan01_10164</name>
</gene>
<keyword evidence="3" id="KW-1185">Reference proteome</keyword>
<accession>A0A226EC83</accession>
<evidence type="ECO:0000256" key="1">
    <source>
        <dbReference type="SAM" id="Phobius"/>
    </source>
</evidence>
<protein>
    <submittedName>
        <fullName evidence="2">Uncharacterized protein</fullName>
    </submittedName>
</protein>
<dbReference type="Proteomes" id="UP000198287">
    <property type="component" value="Unassembled WGS sequence"/>
</dbReference>
<dbReference type="AlphaFoldDB" id="A0A226EC83"/>
<evidence type="ECO:0000313" key="3">
    <source>
        <dbReference type="Proteomes" id="UP000198287"/>
    </source>
</evidence>
<keyword evidence="1" id="KW-0472">Membrane</keyword>
<evidence type="ECO:0000313" key="2">
    <source>
        <dbReference type="EMBL" id="OXA55060.1"/>
    </source>
</evidence>
<proteinExistence type="predicted"/>
<feature type="transmembrane region" description="Helical" evidence="1">
    <location>
        <begin position="83"/>
        <end position="112"/>
    </location>
</feature>
<feature type="transmembrane region" description="Helical" evidence="1">
    <location>
        <begin position="191"/>
        <end position="207"/>
    </location>
</feature>
<keyword evidence="1" id="KW-1133">Transmembrane helix</keyword>
<feature type="transmembrane region" description="Helical" evidence="1">
    <location>
        <begin position="158"/>
        <end position="179"/>
    </location>
</feature>